<proteinExistence type="predicted"/>
<keyword evidence="2" id="KW-1185">Reference proteome</keyword>
<organism evidence="1 2">
    <name type="scientific">Aspergillus homomorphus (strain CBS 101889)</name>
    <dbReference type="NCBI Taxonomy" id="1450537"/>
    <lineage>
        <taxon>Eukaryota</taxon>
        <taxon>Fungi</taxon>
        <taxon>Dikarya</taxon>
        <taxon>Ascomycota</taxon>
        <taxon>Pezizomycotina</taxon>
        <taxon>Eurotiomycetes</taxon>
        <taxon>Eurotiomycetidae</taxon>
        <taxon>Eurotiales</taxon>
        <taxon>Aspergillaceae</taxon>
        <taxon>Aspergillus</taxon>
        <taxon>Aspergillus subgen. Circumdati</taxon>
    </lineage>
</organism>
<dbReference type="EMBL" id="KZ824317">
    <property type="protein sequence ID" value="RAL08285.1"/>
    <property type="molecule type" value="Genomic_DNA"/>
</dbReference>
<accession>A0A395HM35</accession>
<reference evidence="1 2" key="1">
    <citation type="submission" date="2018-02" db="EMBL/GenBank/DDBJ databases">
        <title>The genomes of Aspergillus section Nigri reveals drivers in fungal speciation.</title>
        <authorList>
            <consortium name="DOE Joint Genome Institute"/>
            <person name="Vesth T.C."/>
            <person name="Nybo J."/>
            <person name="Theobald S."/>
            <person name="Brandl J."/>
            <person name="Frisvad J.C."/>
            <person name="Nielsen K.F."/>
            <person name="Lyhne E.K."/>
            <person name="Kogle M.E."/>
            <person name="Kuo A."/>
            <person name="Riley R."/>
            <person name="Clum A."/>
            <person name="Nolan M."/>
            <person name="Lipzen A."/>
            <person name="Salamov A."/>
            <person name="Henrissat B."/>
            <person name="Wiebenga A."/>
            <person name="De vries R.P."/>
            <person name="Grigoriev I.V."/>
            <person name="Mortensen U.H."/>
            <person name="Andersen M.R."/>
            <person name="Baker S.E."/>
        </authorList>
    </citation>
    <scope>NUCLEOTIDE SEQUENCE [LARGE SCALE GENOMIC DNA]</scope>
    <source>
        <strain evidence="1 2">CBS 101889</strain>
    </source>
</reference>
<gene>
    <name evidence="1" type="ORF">BO97DRAFT_224220</name>
</gene>
<dbReference type="GeneID" id="37194960"/>
<dbReference type="Proteomes" id="UP000248961">
    <property type="component" value="Unassembled WGS sequence"/>
</dbReference>
<dbReference type="RefSeq" id="XP_025547439.1">
    <property type="nucleotide sequence ID" value="XM_025690671.1"/>
</dbReference>
<evidence type="ECO:0000313" key="1">
    <source>
        <dbReference type="EMBL" id="RAL08285.1"/>
    </source>
</evidence>
<evidence type="ECO:0000313" key="2">
    <source>
        <dbReference type="Proteomes" id="UP000248961"/>
    </source>
</evidence>
<name>A0A395HM35_ASPHC</name>
<protein>
    <submittedName>
        <fullName evidence="1">Uncharacterized protein</fullName>
    </submittedName>
</protein>
<dbReference type="VEuPathDB" id="FungiDB:BO97DRAFT_224220"/>
<dbReference type="AlphaFoldDB" id="A0A395HM35"/>
<sequence>MFETIAWNMPKNSTTSILQEYALLIYIRESVCHYLAPVALNSLHKSIHHTTSSETHAVPANGGWSVLCPGEMPPVGLHSEDLPISTPRLMNGTFVQHGVNSLSNAPETATLFSSKLGSLPTRTGIVWADDVTSGANLSPRRPLRLTNWPILTNRSNVLACATDGLPPTIPSSLLGMPNHAGVDLPCFSEPANQLWTCRLLSPLDYLYFVRSKRMVFVAVDHLPDKHIQALDPDRYNYPYPP</sequence>